<dbReference type="EMBL" id="JAJBPF010000131">
    <property type="protein sequence ID" value="MCB5645778.1"/>
    <property type="molecule type" value="Genomic_DNA"/>
</dbReference>
<feature type="non-terminal residue" evidence="3">
    <location>
        <position position="1"/>
    </location>
</feature>
<dbReference type="InterPro" id="IPR042107">
    <property type="entry name" value="DNA-dir_RNA_pol_bsu_ext_1_sf"/>
</dbReference>
<proteinExistence type="predicted"/>
<comment type="catalytic activity">
    <reaction evidence="1">
        <text>RNA(n) + a ribonucleoside 5'-triphosphate = RNA(n+1) + diphosphate</text>
        <dbReference type="Rhea" id="RHEA:21248"/>
        <dbReference type="Rhea" id="RHEA-COMP:14527"/>
        <dbReference type="Rhea" id="RHEA-COMP:17342"/>
        <dbReference type="ChEBI" id="CHEBI:33019"/>
        <dbReference type="ChEBI" id="CHEBI:61557"/>
        <dbReference type="ChEBI" id="CHEBI:140395"/>
        <dbReference type="EC" id="2.7.7.6"/>
    </reaction>
</comment>
<sequence>YAKINQYGFIETPYRKVNNCVIDEHDVRYLTADEEKNYIIAQANVRTDRDCTILAAQVIARHLGDNIMAKR</sequence>
<feature type="domain" description="DNA-directed RNA polymerase beta subunit external 1" evidence="2">
    <location>
        <begin position="14"/>
        <end position="70"/>
    </location>
</feature>
<evidence type="ECO:0000313" key="4">
    <source>
        <dbReference type="Proteomes" id="UP001198148"/>
    </source>
</evidence>
<reference evidence="3" key="1">
    <citation type="submission" date="2021-10" db="EMBL/GenBank/DDBJ databases">
        <title>Collection of gut derived symbiotic bacterial strains cultured from healthy donors.</title>
        <authorList>
            <person name="Lin H."/>
            <person name="Littmann E."/>
            <person name="Claire K."/>
            <person name="Pamer E."/>
        </authorList>
    </citation>
    <scope>NUCLEOTIDE SEQUENCE</scope>
    <source>
        <strain evidence="3">MSK.23.105</strain>
    </source>
</reference>
<name>A0AAW4TXR4_BIFBR</name>
<dbReference type="Gene3D" id="3.90.1100.10">
    <property type="match status" value="1"/>
</dbReference>
<organism evidence="3 4">
    <name type="scientific">Bifidobacterium breve</name>
    <dbReference type="NCBI Taxonomy" id="1685"/>
    <lineage>
        <taxon>Bacteria</taxon>
        <taxon>Bacillati</taxon>
        <taxon>Actinomycetota</taxon>
        <taxon>Actinomycetes</taxon>
        <taxon>Bifidobacteriales</taxon>
        <taxon>Bifidobacteriaceae</taxon>
        <taxon>Bifidobacterium</taxon>
    </lineage>
</organism>
<dbReference type="Pfam" id="PF10385">
    <property type="entry name" value="RNA_pol_Rpb2_45"/>
    <property type="match status" value="1"/>
</dbReference>
<protein>
    <recommendedName>
        <fullName evidence="2">DNA-directed RNA polymerase beta subunit external 1 domain-containing protein</fullName>
    </recommendedName>
</protein>
<evidence type="ECO:0000259" key="2">
    <source>
        <dbReference type="Pfam" id="PF10385"/>
    </source>
</evidence>
<dbReference type="GO" id="GO:0003899">
    <property type="term" value="F:DNA-directed RNA polymerase activity"/>
    <property type="evidence" value="ECO:0007669"/>
    <property type="project" value="UniProtKB-EC"/>
</dbReference>
<dbReference type="InterPro" id="IPR019462">
    <property type="entry name" value="DNA-dir_RNA_pol_bsu_external_1"/>
</dbReference>
<gene>
    <name evidence="3" type="ORF">LIP63_10545</name>
</gene>
<feature type="non-terminal residue" evidence="3">
    <location>
        <position position="71"/>
    </location>
</feature>
<dbReference type="Proteomes" id="UP001198148">
    <property type="component" value="Unassembled WGS sequence"/>
</dbReference>
<dbReference type="RefSeq" id="WP_226792096.1">
    <property type="nucleotide sequence ID" value="NZ_JAJBPF010000131.1"/>
</dbReference>
<comment type="caution">
    <text evidence="3">The sequence shown here is derived from an EMBL/GenBank/DDBJ whole genome shotgun (WGS) entry which is preliminary data.</text>
</comment>
<dbReference type="SUPFAM" id="SSF64484">
    <property type="entry name" value="beta and beta-prime subunits of DNA dependent RNA-polymerase"/>
    <property type="match status" value="1"/>
</dbReference>
<evidence type="ECO:0000313" key="3">
    <source>
        <dbReference type="EMBL" id="MCB5645778.1"/>
    </source>
</evidence>
<accession>A0AAW4TXR4</accession>
<dbReference type="AlphaFoldDB" id="A0AAW4TXR4"/>
<dbReference type="GO" id="GO:0006351">
    <property type="term" value="P:DNA-templated transcription"/>
    <property type="evidence" value="ECO:0007669"/>
    <property type="project" value="InterPro"/>
</dbReference>
<dbReference type="Gene3D" id="2.30.150.10">
    <property type="entry name" value="DNA-directed RNA polymerase, beta subunit, external 1 domain"/>
    <property type="match status" value="1"/>
</dbReference>
<evidence type="ECO:0000256" key="1">
    <source>
        <dbReference type="ARBA" id="ARBA00048552"/>
    </source>
</evidence>